<dbReference type="InterPro" id="IPR012337">
    <property type="entry name" value="RNaseH-like_sf"/>
</dbReference>
<proteinExistence type="predicted"/>
<gene>
    <name evidence="1" type="ORF">Q8852_02625</name>
</gene>
<evidence type="ECO:0000313" key="1">
    <source>
        <dbReference type="EMBL" id="WLP85193.1"/>
    </source>
</evidence>
<keyword evidence="2" id="KW-1185">Reference proteome</keyword>
<dbReference type="SUPFAM" id="SSF53098">
    <property type="entry name" value="Ribonuclease H-like"/>
    <property type="match status" value="1"/>
</dbReference>
<name>A0ABY9H9D8_9MOLU</name>
<dbReference type="InterPro" id="IPR051917">
    <property type="entry name" value="Transposase-Integrase"/>
</dbReference>
<reference evidence="1" key="1">
    <citation type="submission" date="2023-08" db="EMBL/GenBank/DDBJ databases">
        <title>Complete genome sequence of Mycoplasma seminis 2200.</title>
        <authorList>
            <person name="Spergser J."/>
        </authorList>
    </citation>
    <scope>NUCLEOTIDE SEQUENCE [LARGE SCALE GENOMIC DNA]</scope>
    <source>
        <strain evidence="1">2200</strain>
    </source>
</reference>
<dbReference type="InterPro" id="IPR053392">
    <property type="entry name" value="Transposase_IS30-like"/>
</dbReference>
<dbReference type="EMBL" id="CP132191">
    <property type="protein sequence ID" value="WLP85193.1"/>
    <property type="molecule type" value="Genomic_DNA"/>
</dbReference>
<dbReference type="Proteomes" id="UP001237011">
    <property type="component" value="Chromosome"/>
</dbReference>
<dbReference type="PANTHER" id="PTHR10948">
    <property type="entry name" value="TRANSPOSASE"/>
    <property type="match status" value="1"/>
</dbReference>
<sequence>MLIENKYNKKSIFCIKIEEQVYKTVALKTQREAYHHFVIMDSLNNENINKMHKEINSIREQKITNFNIEKLAIMFKHFETANSLTEIAKLMNISNKILKQNLKLATLDLKAEDSYKFCSNCGKRLTTIFKVSHHEWYKYKIENIKNPVEQLRQNTLLKWKDIVRFSKYWSKQHKRVKKLLSKGQQISIDEKKFEPLISVATFLDYYKEQLEDKNAFVPTPQAFYDFMDCDYVHEIDFSIFIIKSKRGISKAHWDKQQNKKKKPKGTQSTKINFGISIHLAPLSIRNREEFGHYEMDTVILNLRAKWCILTLLERKTRMLFGILTRRDAESVKEALITLINHHNLTILSLTIDNGSENVKLNEIKQIPVIYKCDTYSSWQKGSIENAHKKIRNFLPKGKFPRYVNDEYIFQMFIAINDQYREYIDDKTGRKIRLKTSEFFNSFI</sequence>
<dbReference type="RefSeq" id="WP_305937630.1">
    <property type="nucleotide sequence ID" value="NZ_CP132191.1"/>
</dbReference>
<accession>A0ABY9H9D8</accession>
<dbReference type="Gene3D" id="3.30.420.10">
    <property type="entry name" value="Ribonuclease H-like superfamily/Ribonuclease H"/>
    <property type="match status" value="1"/>
</dbReference>
<organism evidence="1 2">
    <name type="scientific">Mycoplasma seminis</name>
    <dbReference type="NCBI Taxonomy" id="512749"/>
    <lineage>
        <taxon>Bacteria</taxon>
        <taxon>Bacillati</taxon>
        <taxon>Mycoplasmatota</taxon>
        <taxon>Mollicutes</taxon>
        <taxon>Mycoplasmataceae</taxon>
        <taxon>Mycoplasma</taxon>
    </lineage>
</organism>
<evidence type="ECO:0000313" key="2">
    <source>
        <dbReference type="Proteomes" id="UP001237011"/>
    </source>
</evidence>
<protein>
    <submittedName>
        <fullName evidence="1">IS30 family transposase</fullName>
    </submittedName>
</protein>
<dbReference type="InterPro" id="IPR036397">
    <property type="entry name" value="RNaseH_sf"/>
</dbReference>
<dbReference type="PANTHER" id="PTHR10948:SF23">
    <property type="entry name" value="TRANSPOSASE INSI FOR INSERTION SEQUENCE ELEMENT IS30A-RELATED"/>
    <property type="match status" value="1"/>
</dbReference>
<dbReference type="NCBIfam" id="NF033563">
    <property type="entry name" value="transpos_IS30"/>
    <property type="match status" value="1"/>
</dbReference>